<feature type="signal peptide" evidence="2">
    <location>
        <begin position="1"/>
        <end position="17"/>
    </location>
</feature>
<dbReference type="PROSITE" id="PS51257">
    <property type="entry name" value="PROKAR_LIPOPROTEIN"/>
    <property type="match status" value="1"/>
</dbReference>
<evidence type="ECO:0000313" key="4">
    <source>
        <dbReference type="Proteomes" id="UP000235828"/>
    </source>
</evidence>
<dbReference type="InterPro" id="IPR011990">
    <property type="entry name" value="TPR-like_helical_dom_sf"/>
</dbReference>
<sequence length="263" mass="30172">MRLIPILLLMMLAGCSATPQSTISDEKRMEITENYQGLQENYRERLQKNPKDHEASVKLSQVYFRAGDVEAASYYIDQIPDEACSVQDGCWLTRANIAYSNEDYENAKYFIDYSLAVGKDAFQVKNLYGIILSIEGEYKLAKQYFFEARLGFQDEDAIKNNLAMTEMMEGKYQEAAERLMPLYKKRSSDPTIKANLIVSLMRSNQESVVKQMLLQEMDEEKALRVFVQLKDDLNRLQEPTLLPSGESFTSEVLSQPSMTIEEV</sequence>
<accession>A0A2N8ZIZ5</accession>
<dbReference type="Gene3D" id="1.25.40.10">
    <property type="entry name" value="Tetratricopeptide repeat domain"/>
    <property type="match status" value="1"/>
</dbReference>
<dbReference type="SUPFAM" id="SSF48452">
    <property type="entry name" value="TPR-like"/>
    <property type="match status" value="1"/>
</dbReference>
<dbReference type="KEGG" id="vta:B0273"/>
<organism evidence="3 4">
    <name type="scientific">Vibrio tapetis subsp. tapetis</name>
    <dbReference type="NCBI Taxonomy" id="1671868"/>
    <lineage>
        <taxon>Bacteria</taxon>
        <taxon>Pseudomonadati</taxon>
        <taxon>Pseudomonadota</taxon>
        <taxon>Gammaproteobacteria</taxon>
        <taxon>Vibrionales</taxon>
        <taxon>Vibrionaceae</taxon>
        <taxon>Vibrio</taxon>
    </lineage>
</organism>
<evidence type="ECO:0000256" key="2">
    <source>
        <dbReference type="SAM" id="SignalP"/>
    </source>
</evidence>
<evidence type="ECO:0000256" key="1">
    <source>
        <dbReference type="SAM" id="MobiDB-lite"/>
    </source>
</evidence>
<gene>
    <name evidence="3" type="ORF">VTAP4600_B0273</name>
</gene>
<reference evidence="3 4" key="1">
    <citation type="submission" date="2017-10" db="EMBL/GenBank/DDBJ databases">
        <authorList>
            <person name="Banno H."/>
            <person name="Chua N.-H."/>
        </authorList>
    </citation>
    <scope>NUCLEOTIDE SEQUENCE [LARGE SCALE GENOMIC DNA]</scope>
    <source>
        <strain evidence="3">Vibrio tapetis CECT4600</strain>
    </source>
</reference>
<dbReference type="OrthoDB" id="6260771at2"/>
<feature type="compositionally biased region" description="Polar residues" evidence="1">
    <location>
        <begin position="246"/>
        <end position="263"/>
    </location>
</feature>
<keyword evidence="2" id="KW-0732">Signal</keyword>
<feature type="chain" id="PRO_5014724903" evidence="2">
    <location>
        <begin position="18"/>
        <end position="263"/>
    </location>
</feature>
<dbReference type="AlphaFoldDB" id="A0A2N8ZIZ5"/>
<proteinExistence type="predicted"/>
<keyword evidence="4" id="KW-1185">Reference proteome</keyword>
<protein>
    <submittedName>
        <fullName evidence="3">Uncharacterized protein</fullName>
    </submittedName>
</protein>
<feature type="region of interest" description="Disordered" evidence="1">
    <location>
        <begin position="240"/>
        <end position="263"/>
    </location>
</feature>
<dbReference type="Proteomes" id="UP000235828">
    <property type="component" value="Chromosome B"/>
</dbReference>
<evidence type="ECO:0000313" key="3">
    <source>
        <dbReference type="EMBL" id="SON51884.1"/>
    </source>
</evidence>
<dbReference type="RefSeq" id="WP_102524256.1">
    <property type="nucleotide sequence ID" value="NZ_LT960612.1"/>
</dbReference>
<name>A0A2N8ZIZ5_9VIBR</name>
<dbReference type="EMBL" id="LT960612">
    <property type="protein sequence ID" value="SON51884.1"/>
    <property type="molecule type" value="Genomic_DNA"/>
</dbReference>